<dbReference type="EMBL" id="NSCI01000022">
    <property type="protein sequence ID" value="RAW88725.1"/>
    <property type="molecule type" value="Genomic_DNA"/>
</dbReference>
<protein>
    <submittedName>
        <fullName evidence="2">Uncharacterized protein</fullName>
    </submittedName>
</protein>
<evidence type="ECO:0000313" key="2">
    <source>
        <dbReference type="EMBL" id="RAW88725.1"/>
    </source>
</evidence>
<name>A0A329VFY6_9GAMM</name>
<accession>A0A329VFY6</accession>
<proteinExistence type="predicted"/>
<keyword evidence="1" id="KW-0812">Transmembrane</keyword>
<dbReference type="Proteomes" id="UP000250870">
    <property type="component" value="Unassembled WGS sequence"/>
</dbReference>
<evidence type="ECO:0000313" key="3">
    <source>
        <dbReference type="Proteomes" id="UP000250870"/>
    </source>
</evidence>
<sequence length="369" mass="43061">MKSDIENRHNNTINSLPKSRYPFFGSGVIFLINFGIRVLMKDIKLPCKIFKSHLVDAFFITPEKLYREFRTIIEKVEQFKNGRIYFVVKRPRSRFKKVKLRKDGVISFKYEGQSIFSRSHASPISNFLFGLKSIDKRIYPSPEVLQRKIAYVEDSNPILRRSNPDENIIYITPSKGAIDRKNKTLDIKLLPSSLSQFEGKQINVTLFSHQLLRETGDSNVKCKICYIGKANDLKERTDGHKYIQQAQAECGDDEEVYVYFFTPKFDALNINANGTYSVPKDFHNITYEEKVLICEAGLINYFKPELNKYHKNSDITKSGTLKKLSANNYTHFVLHCMFDEDDYFFETDIVKRNGDHKKIYFIKKTNQKN</sequence>
<evidence type="ECO:0000256" key="1">
    <source>
        <dbReference type="SAM" id="Phobius"/>
    </source>
</evidence>
<keyword evidence="1" id="KW-1133">Transmembrane helix</keyword>
<reference evidence="2 3" key="1">
    <citation type="journal article" date="2018" name="Int. J. Syst. Evol. Microbiol.">
        <title>Whole-genome-based revisit of Photorhabdus phylogeny: proposal for the elevation of most Photorhabdus subspecies to the species level and description of one novel species Photorhabdus bodei sp. nov., and one novel subspecies Photorhabdus laumondii subsp. clarkei subsp. nov.</title>
        <authorList>
            <person name="Machado R.A.R."/>
            <person name="Wuthrich D."/>
            <person name="Kuhnert P."/>
            <person name="Arce C.C.M."/>
            <person name="Thonen L."/>
            <person name="Ruiz C."/>
            <person name="Zhang X."/>
            <person name="Robert C.A.M."/>
            <person name="Karimi J."/>
            <person name="Kamali S."/>
            <person name="Ma J."/>
            <person name="Bruggmann R."/>
            <person name="Erb M."/>
        </authorList>
    </citation>
    <scope>NUCLEOTIDE SEQUENCE [LARGE SCALE GENOMIC DNA]</scope>
    <source>
        <strain evidence="2 3">BOJ-47</strain>
    </source>
</reference>
<keyword evidence="1" id="KW-0472">Membrane</keyword>
<gene>
    <name evidence="2" type="ORF">CKY01_15235</name>
</gene>
<comment type="caution">
    <text evidence="2">The sequence shown here is derived from an EMBL/GenBank/DDBJ whole genome shotgun (WGS) entry which is preliminary data.</text>
</comment>
<feature type="transmembrane region" description="Helical" evidence="1">
    <location>
        <begin position="21"/>
        <end position="40"/>
    </location>
</feature>
<dbReference type="AlphaFoldDB" id="A0A329VFY6"/>
<organism evidence="2 3">
    <name type="scientific">Photorhabdus laumondii subsp. clarkei</name>
    <dbReference type="NCBI Taxonomy" id="2029685"/>
    <lineage>
        <taxon>Bacteria</taxon>
        <taxon>Pseudomonadati</taxon>
        <taxon>Pseudomonadota</taxon>
        <taxon>Gammaproteobacteria</taxon>
        <taxon>Enterobacterales</taxon>
        <taxon>Morganellaceae</taxon>
        <taxon>Photorhabdus</taxon>
    </lineage>
</organism>